<dbReference type="PANTHER" id="PTHR44051">
    <property type="entry name" value="GLUTATHIONE S-TRANSFERASE-RELATED"/>
    <property type="match status" value="1"/>
</dbReference>
<dbReference type="SFLD" id="SFLDG00358">
    <property type="entry name" value="Main_(cytGST)"/>
    <property type="match status" value="1"/>
</dbReference>
<name>A0A812UF33_9DINO</name>
<dbReference type="OrthoDB" id="428147at2759"/>
<protein>
    <submittedName>
        <fullName evidence="4">GTT2 protein</fullName>
    </submittedName>
</protein>
<dbReference type="SUPFAM" id="SSF52833">
    <property type="entry name" value="Thioredoxin-like"/>
    <property type="match status" value="1"/>
</dbReference>
<feature type="domain" description="GST N-terminal" evidence="2">
    <location>
        <begin position="1"/>
        <end position="81"/>
    </location>
</feature>
<comment type="caution">
    <text evidence="4">The sequence shown here is derived from an EMBL/GenBank/DDBJ whole genome shotgun (WGS) entry which is preliminary data.</text>
</comment>
<dbReference type="EMBL" id="CAJNJA010026807">
    <property type="protein sequence ID" value="CAE7565598.1"/>
    <property type="molecule type" value="Genomic_DNA"/>
</dbReference>
<keyword evidence="5" id="KW-1185">Reference proteome</keyword>
<dbReference type="InterPro" id="IPR004046">
    <property type="entry name" value="GST_C"/>
</dbReference>
<proteinExistence type="inferred from homology"/>
<feature type="domain" description="GST C-terminal" evidence="3">
    <location>
        <begin position="86"/>
        <end position="206"/>
    </location>
</feature>
<evidence type="ECO:0000259" key="2">
    <source>
        <dbReference type="PROSITE" id="PS50404"/>
    </source>
</evidence>
<evidence type="ECO:0000256" key="1">
    <source>
        <dbReference type="ARBA" id="ARBA00007409"/>
    </source>
</evidence>
<dbReference type="Proteomes" id="UP000601435">
    <property type="component" value="Unassembled WGS sequence"/>
</dbReference>
<evidence type="ECO:0000313" key="4">
    <source>
        <dbReference type="EMBL" id="CAE7565598.1"/>
    </source>
</evidence>
<dbReference type="Pfam" id="PF13409">
    <property type="entry name" value="GST_N_2"/>
    <property type="match status" value="1"/>
</dbReference>
<sequence length="206" mass="22914">MKLYDVTQAPNPRRVRMFAAEKGIDLECVQVDMAKGEHKTPEFLQKNPSGKIPVLELDDGTCIGESVAICRYLEAIQPEPNLFGEAPVELAQVEMVHRQIELELFSQVGTSWVNGPVVGKLFAGRIEQIPAAKDKSDKLTHAFYERLNRQLAEAPYIAGDRFTIVDITTLIIVDFATAMVGLKPAEELENLWRWHALVSARPSASA</sequence>
<organism evidence="4 5">
    <name type="scientific">Symbiodinium necroappetens</name>
    <dbReference type="NCBI Taxonomy" id="1628268"/>
    <lineage>
        <taxon>Eukaryota</taxon>
        <taxon>Sar</taxon>
        <taxon>Alveolata</taxon>
        <taxon>Dinophyceae</taxon>
        <taxon>Suessiales</taxon>
        <taxon>Symbiodiniaceae</taxon>
        <taxon>Symbiodinium</taxon>
    </lineage>
</organism>
<dbReference type="InterPro" id="IPR036282">
    <property type="entry name" value="Glutathione-S-Trfase_C_sf"/>
</dbReference>
<accession>A0A812UF33</accession>
<dbReference type="Gene3D" id="3.40.30.10">
    <property type="entry name" value="Glutaredoxin"/>
    <property type="match status" value="1"/>
</dbReference>
<dbReference type="InterPro" id="IPR036249">
    <property type="entry name" value="Thioredoxin-like_sf"/>
</dbReference>
<evidence type="ECO:0000259" key="3">
    <source>
        <dbReference type="PROSITE" id="PS50405"/>
    </source>
</evidence>
<gene>
    <name evidence="4" type="primary">GTT2</name>
    <name evidence="4" type="ORF">SNEC2469_LOCUS16432</name>
</gene>
<dbReference type="CDD" id="cd03051">
    <property type="entry name" value="GST_N_GTT2_like"/>
    <property type="match status" value="1"/>
</dbReference>
<evidence type="ECO:0000313" key="5">
    <source>
        <dbReference type="Proteomes" id="UP000601435"/>
    </source>
</evidence>
<dbReference type="PROSITE" id="PS50404">
    <property type="entry name" value="GST_NTER"/>
    <property type="match status" value="1"/>
</dbReference>
<dbReference type="Pfam" id="PF00043">
    <property type="entry name" value="GST_C"/>
    <property type="match status" value="1"/>
</dbReference>
<dbReference type="PANTHER" id="PTHR44051:SF2">
    <property type="entry name" value="HYPOTHETICAL GLUTATHIONE S-TRANSFERASE LIKE PROTEIN"/>
    <property type="match status" value="1"/>
</dbReference>
<dbReference type="InterPro" id="IPR010987">
    <property type="entry name" value="Glutathione-S-Trfase_C-like"/>
</dbReference>
<dbReference type="InterPro" id="IPR034345">
    <property type="entry name" value="Gtt2-like_N"/>
</dbReference>
<dbReference type="InterPro" id="IPR040079">
    <property type="entry name" value="Glutathione_S-Trfase"/>
</dbReference>
<dbReference type="PROSITE" id="PS50405">
    <property type="entry name" value="GST_CTER"/>
    <property type="match status" value="1"/>
</dbReference>
<reference evidence="4" key="1">
    <citation type="submission" date="2021-02" db="EMBL/GenBank/DDBJ databases">
        <authorList>
            <person name="Dougan E. K."/>
            <person name="Rhodes N."/>
            <person name="Thang M."/>
            <person name="Chan C."/>
        </authorList>
    </citation>
    <scope>NUCLEOTIDE SEQUENCE</scope>
</reference>
<dbReference type="AlphaFoldDB" id="A0A812UF33"/>
<dbReference type="SFLD" id="SFLDS00019">
    <property type="entry name" value="Glutathione_Transferase_(cytos"/>
    <property type="match status" value="1"/>
</dbReference>
<dbReference type="SUPFAM" id="SSF47616">
    <property type="entry name" value="GST C-terminal domain-like"/>
    <property type="match status" value="1"/>
</dbReference>
<dbReference type="InterPro" id="IPR004045">
    <property type="entry name" value="Glutathione_S-Trfase_N"/>
</dbReference>
<dbReference type="Gene3D" id="1.20.1050.10">
    <property type="match status" value="1"/>
</dbReference>
<comment type="similarity">
    <text evidence="1">Belongs to the GST superfamily.</text>
</comment>